<comment type="caution">
    <text evidence="2">The sequence shown here is derived from an EMBL/GenBank/DDBJ whole genome shotgun (WGS) entry which is preliminary data.</text>
</comment>
<evidence type="ECO:0000256" key="1">
    <source>
        <dbReference type="SAM" id="MobiDB-lite"/>
    </source>
</evidence>
<evidence type="ECO:0000313" key="3">
    <source>
        <dbReference type="Proteomes" id="UP000076154"/>
    </source>
</evidence>
<dbReference type="EMBL" id="LUEZ02000002">
    <property type="protein sequence ID" value="RDB30958.1"/>
    <property type="molecule type" value="Genomic_DNA"/>
</dbReference>
<dbReference type="Proteomes" id="UP000076154">
    <property type="component" value="Unassembled WGS sequence"/>
</dbReference>
<feature type="compositionally biased region" description="Acidic residues" evidence="1">
    <location>
        <begin position="489"/>
        <end position="498"/>
    </location>
</feature>
<evidence type="ECO:0008006" key="4">
    <source>
        <dbReference type="Google" id="ProtNLM"/>
    </source>
</evidence>
<name>A0A369KAM7_HYPMA</name>
<dbReference type="STRING" id="39966.A0A369KAM7"/>
<dbReference type="InterPro" id="IPR040521">
    <property type="entry name" value="KDZ"/>
</dbReference>
<feature type="region of interest" description="Disordered" evidence="1">
    <location>
        <begin position="311"/>
        <end position="400"/>
    </location>
</feature>
<dbReference type="Pfam" id="PF18758">
    <property type="entry name" value="KDZ"/>
    <property type="match status" value="1"/>
</dbReference>
<sequence length="844" mass="93569">MGPKPQTRDEQVYMGRLGRQFTSPIKCSNLRKAQAVEPAGHAAKKRRLAKQLNSLMTKGGPAPPPMQASQPQLNKPSENEPQPDLEFADPVMQVDPDLFSPHPPTKRRTEPDQTANNLYGTWNRLLPQLVDPLLAFIRSTTGKVLGPVPPQLRAVCHGRCEPRTSTVKCLFFDLPTNTTPVDNHYSDFESLDVVACSCHSVAHILLLHGLFPTSPTSPRIAVSVAVLDFYQALFERSCDAVNAMAAALNTFYAQRGYIWLNAKGKHVQDAFRRALGYAIQWYDNLQIQIEERIDTALVHAEHQIQQHTLVADEPNSLAPLPSAPETSPTTSDIAPIQNPTVSPTSSPITPTQNSTVPPPSTRGSAPDEASSATGAPPNPHHSVPHAKDLPRRRTPQSTLDLTPGECARILQQRCPACFGGTHHGRSFNDGGDILVGVNGNFNHRHLRTSGECPKFYDPTYTIPKEQVDAVGDHIERARAKKPKKYTPEVPDESVDDCENSYTTGNGANSKTNMEKFDDSGTMALVCRHDIPLFLANIDTPGEQQKYAIALITHLYSLIPPEATVVILYDVACYDILPLEITSRLLLATAAMHAYGHKWPCQLIYNPRIWKGLGLTDGEGVERLWSRLRKLIGLTRTSARRRQIWLLDRQAAAIAAELRDDLGDWIRRRLIKGVQGQGAAAKSILDDCGVLVEELRQQWEMQRAAQLSVRAPELDAPARLKKELDTVINLQGDLDTVESAIHSARSVISQATPSPESLSTLKHLEETHDDLKNQVEFLYASLNVHDSFPELYGVDLEFVRTLLMARDLKINIRKRAIGSFFEWDKLDQASGGREQSIGTKLHQYT</sequence>
<organism evidence="2 3">
    <name type="scientific">Hypsizygus marmoreus</name>
    <name type="common">White beech mushroom</name>
    <name type="synonym">Agaricus marmoreus</name>
    <dbReference type="NCBI Taxonomy" id="39966"/>
    <lineage>
        <taxon>Eukaryota</taxon>
        <taxon>Fungi</taxon>
        <taxon>Dikarya</taxon>
        <taxon>Basidiomycota</taxon>
        <taxon>Agaricomycotina</taxon>
        <taxon>Agaricomycetes</taxon>
        <taxon>Agaricomycetidae</taxon>
        <taxon>Agaricales</taxon>
        <taxon>Tricholomatineae</taxon>
        <taxon>Lyophyllaceae</taxon>
        <taxon>Hypsizygus</taxon>
    </lineage>
</organism>
<keyword evidence="3" id="KW-1185">Reference proteome</keyword>
<feature type="compositionally biased region" description="Basic and acidic residues" evidence="1">
    <location>
        <begin position="1"/>
        <end position="11"/>
    </location>
</feature>
<dbReference type="AlphaFoldDB" id="A0A369KAM7"/>
<dbReference type="OrthoDB" id="3253684at2759"/>
<evidence type="ECO:0000313" key="2">
    <source>
        <dbReference type="EMBL" id="RDB30958.1"/>
    </source>
</evidence>
<protein>
    <recommendedName>
        <fullName evidence="4">CxC1-like cysteine cluster associated with KDZ transposases domain-containing protein</fullName>
    </recommendedName>
</protein>
<gene>
    <name evidence="2" type="ORF">Hypma_000078</name>
</gene>
<proteinExistence type="predicted"/>
<reference evidence="2" key="1">
    <citation type="submission" date="2018-04" db="EMBL/GenBank/DDBJ databases">
        <title>Whole genome sequencing of Hypsizygus marmoreus.</title>
        <authorList>
            <person name="Choi I.-G."/>
            <person name="Min B."/>
            <person name="Kim J.-G."/>
            <person name="Kim S."/>
            <person name="Oh Y.-L."/>
            <person name="Kong W.-S."/>
            <person name="Park H."/>
            <person name="Jeong J."/>
            <person name="Song E.-S."/>
        </authorList>
    </citation>
    <scope>NUCLEOTIDE SEQUENCE [LARGE SCALE GENOMIC DNA]</scope>
    <source>
        <strain evidence="2">51987-8</strain>
    </source>
</reference>
<feature type="compositionally biased region" description="Low complexity" evidence="1">
    <location>
        <begin position="339"/>
        <end position="355"/>
    </location>
</feature>
<dbReference type="PANTHER" id="PTHR33096">
    <property type="entry name" value="CXC2 DOMAIN-CONTAINING PROTEIN"/>
    <property type="match status" value="1"/>
</dbReference>
<feature type="region of interest" description="Disordered" evidence="1">
    <location>
        <begin position="94"/>
        <end position="113"/>
    </location>
</feature>
<feature type="region of interest" description="Disordered" evidence="1">
    <location>
        <begin position="479"/>
        <end position="513"/>
    </location>
</feature>
<feature type="compositionally biased region" description="Polar residues" evidence="1">
    <location>
        <begin position="499"/>
        <end position="511"/>
    </location>
</feature>
<feature type="region of interest" description="Disordered" evidence="1">
    <location>
        <begin position="1"/>
        <end position="85"/>
    </location>
</feature>
<dbReference type="InParanoid" id="A0A369KAM7"/>
<dbReference type="PANTHER" id="PTHR33096:SF1">
    <property type="entry name" value="CXC1-LIKE CYSTEINE CLUSTER ASSOCIATED WITH KDZ TRANSPOSASES DOMAIN-CONTAINING PROTEIN"/>
    <property type="match status" value="1"/>
</dbReference>
<accession>A0A369KAM7</accession>